<protein>
    <submittedName>
        <fullName evidence="1">Uncharacterized protein</fullName>
    </submittedName>
</protein>
<dbReference type="Proteomes" id="UP000886501">
    <property type="component" value="Unassembled WGS sequence"/>
</dbReference>
<dbReference type="EMBL" id="MU117998">
    <property type="protein sequence ID" value="KAF9649421.1"/>
    <property type="molecule type" value="Genomic_DNA"/>
</dbReference>
<gene>
    <name evidence="1" type="ORF">BDM02DRAFT_3094784</name>
</gene>
<comment type="caution">
    <text evidence="1">The sequence shown here is derived from an EMBL/GenBank/DDBJ whole genome shotgun (WGS) entry which is preliminary data.</text>
</comment>
<name>A0ACB6ZJ34_THEGA</name>
<reference evidence="1" key="1">
    <citation type="submission" date="2019-10" db="EMBL/GenBank/DDBJ databases">
        <authorList>
            <consortium name="DOE Joint Genome Institute"/>
            <person name="Kuo A."/>
            <person name="Miyauchi S."/>
            <person name="Kiss E."/>
            <person name="Drula E."/>
            <person name="Kohler A."/>
            <person name="Sanchez-Garcia M."/>
            <person name="Andreopoulos B."/>
            <person name="Barry K.W."/>
            <person name="Bonito G."/>
            <person name="Buee M."/>
            <person name="Carver A."/>
            <person name="Chen C."/>
            <person name="Cichocki N."/>
            <person name="Clum A."/>
            <person name="Culley D."/>
            <person name="Crous P.W."/>
            <person name="Fauchery L."/>
            <person name="Girlanda M."/>
            <person name="Hayes R."/>
            <person name="Keri Z."/>
            <person name="Labutti K."/>
            <person name="Lipzen A."/>
            <person name="Lombard V."/>
            <person name="Magnuson J."/>
            <person name="Maillard F."/>
            <person name="Morin E."/>
            <person name="Murat C."/>
            <person name="Nolan M."/>
            <person name="Ohm R."/>
            <person name="Pangilinan J."/>
            <person name="Pereira M."/>
            <person name="Perotto S."/>
            <person name="Peter M."/>
            <person name="Riley R."/>
            <person name="Sitrit Y."/>
            <person name="Stielow B."/>
            <person name="Szollosi G."/>
            <person name="Zifcakova L."/>
            <person name="Stursova M."/>
            <person name="Spatafora J.W."/>
            <person name="Tedersoo L."/>
            <person name="Vaario L.-M."/>
            <person name="Yamada A."/>
            <person name="Yan M."/>
            <person name="Wang P."/>
            <person name="Xu J."/>
            <person name="Bruns T."/>
            <person name="Baldrian P."/>
            <person name="Vilgalys R."/>
            <person name="Henrissat B."/>
            <person name="Grigoriev I.V."/>
            <person name="Hibbett D."/>
            <person name="Nagy L.G."/>
            <person name="Martin F.M."/>
        </authorList>
    </citation>
    <scope>NUCLEOTIDE SEQUENCE</scope>
    <source>
        <strain evidence="1">P2</strain>
    </source>
</reference>
<sequence length="224" mass="24973">MDARLRRVNKEITDCKNDKASNVQIELIDNSPFHLKGTFQGPEDTPYEGGCFDVDIVIPEAYPFQPVKMKFITKVYHPNVSSASGAICLDILKDAWSPVLTLKSTLISLQSLLCSPEPNDPQDAEVAKHYMTSKQSFNDTARYWTHIYAGGPEVSGAVKGSKVTQDDAEQDEIAMAGLEKAHVDQFESLGFPRSKVIEVLRRLNYRGANVAKINEDRVVEELLK</sequence>
<reference evidence="1" key="2">
    <citation type="journal article" date="2020" name="Nat. Commun.">
        <title>Large-scale genome sequencing of mycorrhizal fungi provides insights into the early evolution of symbiotic traits.</title>
        <authorList>
            <person name="Miyauchi S."/>
            <person name="Kiss E."/>
            <person name="Kuo A."/>
            <person name="Drula E."/>
            <person name="Kohler A."/>
            <person name="Sanchez-Garcia M."/>
            <person name="Morin E."/>
            <person name="Andreopoulos B."/>
            <person name="Barry K.W."/>
            <person name="Bonito G."/>
            <person name="Buee M."/>
            <person name="Carver A."/>
            <person name="Chen C."/>
            <person name="Cichocki N."/>
            <person name="Clum A."/>
            <person name="Culley D."/>
            <person name="Crous P.W."/>
            <person name="Fauchery L."/>
            <person name="Girlanda M."/>
            <person name="Hayes R.D."/>
            <person name="Keri Z."/>
            <person name="LaButti K."/>
            <person name="Lipzen A."/>
            <person name="Lombard V."/>
            <person name="Magnuson J."/>
            <person name="Maillard F."/>
            <person name="Murat C."/>
            <person name="Nolan M."/>
            <person name="Ohm R.A."/>
            <person name="Pangilinan J."/>
            <person name="Pereira M.F."/>
            <person name="Perotto S."/>
            <person name="Peter M."/>
            <person name="Pfister S."/>
            <person name="Riley R."/>
            <person name="Sitrit Y."/>
            <person name="Stielow J.B."/>
            <person name="Szollosi G."/>
            <person name="Zifcakova L."/>
            <person name="Stursova M."/>
            <person name="Spatafora J.W."/>
            <person name="Tedersoo L."/>
            <person name="Vaario L.M."/>
            <person name="Yamada A."/>
            <person name="Yan M."/>
            <person name="Wang P."/>
            <person name="Xu J."/>
            <person name="Bruns T."/>
            <person name="Baldrian P."/>
            <person name="Vilgalys R."/>
            <person name="Dunand C."/>
            <person name="Henrissat B."/>
            <person name="Grigoriev I.V."/>
            <person name="Hibbett D."/>
            <person name="Nagy L.G."/>
            <person name="Martin F.M."/>
        </authorList>
    </citation>
    <scope>NUCLEOTIDE SEQUENCE</scope>
    <source>
        <strain evidence="1">P2</strain>
    </source>
</reference>
<keyword evidence="2" id="KW-1185">Reference proteome</keyword>
<proteinExistence type="predicted"/>
<evidence type="ECO:0000313" key="1">
    <source>
        <dbReference type="EMBL" id="KAF9649421.1"/>
    </source>
</evidence>
<evidence type="ECO:0000313" key="2">
    <source>
        <dbReference type="Proteomes" id="UP000886501"/>
    </source>
</evidence>
<accession>A0ACB6ZJ34</accession>
<organism evidence="1 2">
    <name type="scientific">Thelephora ganbajun</name>
    <name type="common">Ganba fungus</name>
    <dbReference type="NCBI Taxonomy" id="370292"/>
    <lineage>
        <taxon>Eukaryota</taxon>
        <taxon>Fungi</taxon>
        <taxon>Dikarya</taxon>
        <taxon>Basidiomycota</taxon>
        <taxon>Agaricomycotina</taxon>
        <taxon>Agaricomycetes</taxon>
        <taxon>Thelephorales</taxon>
        <taxon>Thelephoraceae</taxon>
        <taxon>Thelephora</taxon>
    </lineage>
</organism>